<feature type="region of interest" description="Disordered" evidence="1">
    <location>
        <begin position="113"/>
        <end position="132"/>
    </location>
</feature>
<dbReference type="PANTHER" id="PTHR21780">
    <property type="entry name" value="TRANSMEMBRANE PROTEIN 209"/>
    <property type="match status" value="1"/>
</dbReference>
<evidence type="ECO:0008006" key="4">
    <source>
        <dbReference type="Google" id="ProtNLM"/>
    </source>
</evidence>
<organism evidence="3">
    <name type="scientific">Sesamum radiatum</name>
    <name type="common">Black benniseed</name>
    <dbReference type="NCBI Taxonomy" id="300843"/>
    <lineage>
        <taxon>Eukaryota</taxon>
        <taxon>Viridiplantae</taxon>
        <taxon>Streptophyta</taxon>
        <taxon>Embryophyta</taxon>
        <taxon>Tracheophyta</taxon>
        <taxon>Spermatophyta</taxon>
        <taxon>Magnoliopsida</taxon>
        <taxon>eudicotyledons</taxon>
        <taxon>Gunneridae</taxon>
        <taxon>Pentapetalae</taxon>
        <taxon>asterids</taxon>
        <taxon>lamiids</taxon>
        <taxon>Lamiales</taxon>
        <taxon>Pedaliaceae</taxon>
        <taxon>Sesamum</taxon>
    </lineage>
</organism>
<feature type="transmembrane region" description="Helical" evidence="2">
    <location>
        <begin position="85"/>
        <end position="106"/>
    </location>
</feature>
<keyword evidence="2" id="KW-1133">Transmembrane helix</keyword>
<dbReference type="PANTHER" id="PTHR21780:SF0">
    <property type="entry name" value="TRANSMEMBRANE PROTEIN 209"/>
    <property type="match status" value="1"/>
</dbReference>
<feature type="compositionally biased region" description="Low complexity" evidence="1">
    <location>
        <begin position="150"/>
        <end position="162"/>
    </location>
</feature>
<evidence type="ECO:0000256" key="1">
    <source>
        <dbReference type="SAM" id="MobiDB-lite"/>
    </source>
</evidence>
<reference evidence="3" key="1">
    <citation type="submission" date="2020-06" db="EMBL/GenBank/DDBJ databases">
        <authorList>
            <person name="Li T."/>
            <person name="Hu X."/>
            <person name="Zhang T."/>
            <person name="Song X."/>
            <person name="Zhang H."/>
            <person name="Dai N."/>
            <person name="Sheng W."/>
            <person name="Hou X."/>
            <person name="Wei L."/>
        </authorList>
    </citation>
    <scope>NUCLEOTIDE SEQUENCE</scope>
    <source>
        <strain evidence="3">G02</strain>
        <tissue evidence="3">Leaf</tissue>
    </source>
</reference>
<comment type="caution">
    <text evidence="3">The sequence shown here is derived from an EMBL/GenBank/DDBJ whole genome shotgun (WGS) entry which is preliminary data.</text>
</comment>
<name>A0AAW2W6I8_SESRA</name>
<dbReference type="GO" id="GO:0016020">
    <property type="term" value="C:membrane"/>
    <property type="evidence" value="ECO:0007669"/>
    <property type="project" value="TreeGrafter"/>
</dbReference>
<dbReference type="InterPro" id="IPR019176">
    <property type="entry name" value="Cytochrome_B561-rel"/>
</dbReference>
<sequence length="630" mass="69001">MDRGGGQQQQQTASASKPSKFAVYQNPAFSAALTSNSLRPSASTFLFFLSVSSASVLALIFSLNRENAVITDFGLRFVSKDVACICFKVMQTTASFILFGTLVAFVKALSRGSEESSKKPPKSRISTPSPSNVLVPLHQSLTDSNHLSRTSGGKSSTSSGSKMHTFTTPSKSPASPSMYLVPTASMRSPVQSPSLQTSPGADQFIATPWSNKRPAFHKEIATEEDLEKFLADVDEKISETASKLATPPPSISGFGMTSPNTIASSVNTSGTTRSTPLRPVRMSPGSQKFTTPPKKGEGDLPPPMSMEESVEAFERLGIYPHIEQWRDCLRQWFSAVVLNPLLNKVETSHLKVIEAAAKLNIPITISQVGSDTPSTPTIANASPIERNNEWKPAFAVDEDGLLHQLRASLVQALDASKLPTSNFQQSPQHAASVLLLQEAIDAITEHQRLHALMKGEWGKGLLPQSSVRADYTVQRIRKLAEGTCLKNYEYLANGEAYDKVNKKWSLELPSDSHLLLYLFCAFLEYPKWMLHVDPTTYAGAQASKNPLFLGVLPPKERFPEKYIAVISGIPSVQHPGACILAVGKQSPPVFALYWDKKPHFSLQVNYSQCIMLVFWLCFHYLKKSMNACIM</sequence>
<protein>
    <recommendedName>
        <fullName evidence="4">Transmembrane protein 209</fullName>
    </recommendedName>
</protein>
<feature type="transmembrane region" description="Helical" evidence="2">
    <location>
        <begin position="45"/>
        <end position="64"/>
    </location>
</feature>
<feature type="region of interest" description="Disordered" evidence="1">
    <location>
        <begin position="143"/>
        <end position="210"/>
    </location>
</feature>
<feature type="compositionally biased region" description="Polar residues" evidence="1">
    <location>
        <begin position="185"/>
        <end position="200"/>
    </location>
</feature>
<gene>
    <name evidence="3" type="ORF">Sradi_0396000</name>
</gene>
<keyword evidence="2" id="KW-0472">Membrane</keyword>
<dbReference type="AlphaFoldDB" id="A0AAW2W6I8"/>
<reference evidence="3" key="2">
    <citation type="journal article" date="2024" name="Plant">
        <title>Genomic evolution and insights into agronomic trait innovations of Sesamum species.</title>
        <authorList>
            <person name="Miao H."/>
            <person name="Wang L."/>
            <person name="Qu L."/>
            <person name="Liu H."/>
            <person name="Sun Y."/>
            <person name="Le M."/>
            <person name="Wang Q."/>
            <person name="Wei S."/>
            <person name="Zheng Y."/>
            <person name="Lin W."/>
            <person name="Duan Y."/>
            <person name="Cao H."/>
            <person name="Xiong S."/>
            <person name="Wang X."/>
            <person name="Wei L."/>
            <person name="Li C."/>
            <person name="Ma Q."/>
            <person name="Ju M."/>
            <person name="Zhao R."/>
            <person name="Li G."/>
            <person name="Mu C."/>
            <person name="Tian Q."/>
            <person name="Mei H."/>
            <person name="Zhang T."/>
            <person name="Gao T."/>
            <person name="Zhang H."/>
        </authorList>
    </citation>
    <scope>NUCLEOTIDE SEQUENCE</scope>
    <source>
        <strain evidence="3">G02</strain>
    </source>
</reference>
<proteinExistence type="predicted"/>
<keyword evidence="2" id="KW-0812">Transmembrane</keyword>
<evidence type="ECO:0000256" key="2">
    <source>
        <dbReference type="SAM" id="Phobius"/>
    </source>
</evidence>
<dbReference type="Pfam" id="PF09786">
    <property type="entry name" value="CytochromB561_N"/>
    <property type="match status" value="2"/>
</dbReference>
<feature type="region of interest" description="Disordered" evidence="1">
    <location>
        <begin position="240"/>
        <end position="302"/>
    </location>
</feature>
<evidence type="ECO:0000313" key="3">
    <source>
        <dbReference type="EMBL" id="KAL0436881.1"/>
    </source>
</evidence>
<accession>A0AAW2W6I8</accession>
<feature type="compositionally biased region" description="Polar residues" evidence="1">
    <location>
        <begin position="255"/>
        <end position="275"/>
    </location>
</feature>
<dbReference type="EMBL" id="JACGWJ010000002">
    <property type="protein sequence ID" value="KAL0436881.1"/>
    <property type="molecule type" value="Genomic_DNA"/>
</dbReference>
<feature type="compositionally biased region" description="Polar residues" evidence="1">
    <location>
        <begin position="164"/>
        <end position="175"/>
    </location>
</feature>